<evidence type="ECO:0000256" key="1">
    <source>
        <dbReference type="SAM" id="MobiDB-lite"/>
    </source>
</evidence>
<reference evidence="2" key="1">
    <citation type="submission" date="2023-02" db="EMBL/GenBank/DDBJ databases">
        <title>Nocardiopsis ansamitocini NBRC 112285.</title>
        <authorList>
            <person name="Ichikawa N."/>
            <person name="Sato H."/>
            <person name="Tonouchi N."/>
        </authorList>
    </citation>
    <scope>NUCLEOTIDE SEQUENCE</scope>
    <source>
        <strain evidence="2">NBRC 112285</strain>
    </source>
</reference>
<dbReference type="SUPFAM" id="SSF52047">
    <property type="entry name" value="RNI-like"/>
    <property type="match status" value="1"/>
</dbReference>
<evidence type="ECO:0000313" key="2">
    <source>
        <dbReference type="EMBL" id="GLU46512.1"/>
    </source>
</evidence>
<organism evidence="2 3">
    <name type="scientific">Nocardiopsis ansamitocini</name>
    <dbReference type="NCBI Taxonomy" id="1670832"/>
    <lineage>
        <taxon>Bacteria</taxon>
        <taxon>Bacillati</taxon>
        <taxon>Actinomycetota</taxon>
        <taxon>Actinomycetes</taxon>
        <taxon>Streptosporangiales</taxon>
        <taxon>Nocardiopsidaceae</taxon>
        <taxon>Nocardiopsis</taxon>
    </lineage>
</organism>
<proteinExistence type="predicted"/>
<dbReference type="NCBIfam" id="NF038076">
    <property type="entry name" value="fam_STM4015"/>
    <property type="match status" value="1"/>
</dbReference>
<dbReference type="RefSeq" id="WP_285757357.1">
    <property type="nucleotide sequence ID" value="NZ_BSQG01000001.1"/>
</dbReference>
<dbReference type="Gene3D" id="3.80.10.10">
    <property type="entry name" value="Ribonuclease Inhibitor"/>
    <property type="match status" value="1"/>
</dbReference>
<sequence length="342" mass="37107">MTIHNYLTEYAGLPVVDFPSKDLEKDRLARHERVAAPAGRPPGPPEPDHALAAGTADPSSVAWRLRVGSWEPEEVYEDYFARFLTEVDTTRITALVIGSWAEPVENSAESVRDLLVAHADRFPALRALFFGEIVLEEAEISWIQQCEVSSLLAAFPRLREFTVRGGTGLGFSGAGHAGLERLTVQTGGLPQGVVTWVLEADLPALTHLELWLGVDDYGRTTTLRGLAPLLSGTVLPALSSLGLRNADDTDALIEALSQAPVLARLGALDVSMGTLTEAGARTIIGAEAFRSLRRLDLRAHFLDAEVAEEVRAALPGVEVDLRDPREPDTYGGETYYYPVVTE</sequence>
<name>A0A9W6P3N8_9ACTN</name>
<feature type="region of interest" description="Disordered" evidence="1">
    <location>
        <begin position="33"/>
        <end position="55"/>
    </location>
</feature>
<protein>
    <submittedName>
        <fullName evidence="2">WGR domain-containing protein</fullName>
    </submittedName>
</protein>
<dbReference type="InterPro" id="IPR047722">
    <property type="entry name" value="STM4015-like"/>
</dbReference>
<dbReference type="Proteomes" id="UP001165092">
    <property type="component" value="Unassembled WGS sequence"/>
</dbReference>
<comment type="caution">
    <text evidence="2">The sequence shown here is derived from an EMBL/GenBank/DDBJ whole genome shotgun (WGS) entry which is preliminary data.</text>
</comment>
<accession>A0A9W6P3N8</accession>
<dbReference type="AlphaFoldDB" id="A0A9W6P3N8"/>
<dbReference type="InterPro" id="IPR032675">
    <property type="entry name" value="LRR_dom_sf"/>
</dbReference>
<gene>
    <name evidence="2" type="ORF">Nans01_08630</name>
</gene>
<dbReference type="EMBL" id="BSQG01000001">
    <property type="protein sequence ID" value="GLU46512.1"/>
    <property type="molecule type" value="Genomic_DNA"/>
</dbReference>
<evidence type="ECO:0000313" key="3">
    <source>
        <dbReference type="Proteomes" id="UP001165092"/>
    </source>
</evidence>
<keyword evidence="3" id="KW-1185">Reference proteome</keyword>